<organism evidence="11 12">
    <name type="scientific">Zygosaccharomyces rouxii</name>
    <dbReference type="NCBI Taxonomy" id="4956"/>
    <lineage>
        <taxon>Eukaryota</taxon>
        <taxon>Fungi</taxon>
        <taxon>Dikarya</taxon>
        <taxon>Ascomycota</taxon>
        <taxon>Saccharomycotina</taxon>
        <taxon>Saccharomycetes</taxon>
        <taxon>Saccharomycetales</taxon>
        <taxon>Saccharomycetaceae</taxon>
        <taxon>Zygosaccharomyces</taxon>
    </lineage>
</organism>
<dbReference type="InterPro" id="IPR010997">
    <property type="entry name" value="HRDC-like_sf"/>
</dbReference>
<reference evidence="11 12" key="1">
    <citation type="submission" date="2016-08" db="EMBL/GenBank/DDBJ databases">
        <title>Draft genome sequence of allopolyploid Zygosaccharomyces rouxii.</title>
        <authorList>
            <person name="Watanabe J."/>
            <person name="Uehara K."/>
            <person name="Mogi Y."/>
            <person name="Tsukioka Y."/>
        </authorList>
    </citation>
    <scope>NUCLEOTIDE SEQUENCE [LARGE SCALE GENOMIC DNA]</scope>
    <source>
        <strain evidence="11 12">NBRC 110957</strain>
    </source>
</reference>
<keyword evidence="2" id="KW-0698">rRNA processing</keyword>
<feature type="compositionally biased region" description="Basic and acidic residues" evidence="9">
    <location>
        <begin position="622"/>
        <end position="653"/>
    </location>
</feature>
<evidence type="ECO:0000256" key="8">
    <source>
        <dbReference type="ARBA" id="ARBA00043957"/>
    </source>
</evidence>
<dbReference type="InterPro" id="IPR012337">
    <property type="entry name" value="RNaseH-like_sf"/>
</dbReference>
<evidence type="ECO:0000256" key="2">
    <source>
        <dbReference type="ARBA" id="ARBA00022552"/>
    </source>
</evidence>
<dbReference type="Pfam" id="PF08066">
    <property type="entry name" value="PMC2NT"/>
    <property type="match status" value="1"/>
</dbReference>
<dbReference type="GO" id="GO:0071040">
    <property type="term" value="P:nuclear polyadenylation-dependent antisense transcript catabolic process"/>
    <property type="evidence" value="ECO:0007669"/>
    <property type="project" value="TreeGrafter"/>
</dbReference>
<comment type="subcellular location">
    <subcellularLocation>
        <location evidence="1">Nucleus</location>
    </subcellularLocation>
</comment>
<dbReference type="InterPro" id="IPR002121">
    <property type="entry name" value="HRDC_dom"/>
</dbReference>
<dbReference type="OrthoDB" id="2250022at2759"/>
<accession>A0A1Q2ZXL7</accession>
<dbReference type="GO" id="GO:0071036">
    <property type="term" value="P:nuclear polyadenylation-dependent snoRNA catabolic process"/>
    <property type="evidence" value="ECO:0007669"/>
    <property type="project" value="TreeGrafter"/>
</dbReference>
<dbReference type="GO" id="GO:0071051">
    <property type="term" value="P:poly(A)-dependent snoRNA 3'-end processing"/>
    <property type="evidence" value="ECO:0007669"/>
    <property type="project" value="TreeGrafter"/>
</dbReference>
<dbReference type="EMBL" id="BDGX01000009">
    <property type="protein sequence ID" value="GAV48023.1"/>
    <property type="molecule type" value="Genomic_DNA"/>
</dbReference>
<comment type="caution">
    <text evidence="11">The sequence shown here is derived from an EMBL/GenBank/DDBJ whole genome shotgun (WGS) entry which is preliminary data.</text>
</comment>
<name>A0A1Q2ZXL7_ZYGRO</name>
<dbReference type="InterPro" id="IPR012588">
    <property type="entry name" value="Exosome-assoc_fac_Rrp6_N"/>
</dbReference>
<gene>
    <name evidence="11" type="ORF">ZYGR_0I03200</name>
</gene>
<evidence type="ECO:0000256" key="3">
    <source>
        <dbReference type="ARBA" id="ARBA00022722"/>
    </source>
</evidence>
<dbReference type="FunFam" id="3.30.420.10:FF:000059">
    <property type="entry name" value="Exosome complex exonuclease Rrp6"/>
    <property type="match status" value="1"/>
</dbReference>
<evidence type="ECO:0000259" key="10">
    <source>
        <dbReference type="PROSITE" id="PS50967"/>
    </source>
</evidence>
<dbReference type="GO" id="GO:0071038">
    <property type="term" value="P:TRAMP-dependent tRNA surveillance pathway"/>
    <property type="evidence" value="ECO:0007669"/>
    <property type="project" value="TreeGrafter"/>
</dbReference>
<keyword evidence="5" id="KW-0271">Exosome</keyword>
<dbReference type="SMART" id="SM00474">
    <property type="entry name" value="35EXOc"/>
    <property type="match status" value="1"/>
</dbReference>
<dbReference type="Gene3D" id="1.10.150.80">
    <property type="entry name" value="HRDC domain"/>
    <property type="match status" value="1"/>
</dbReference>
<dbReference type="SUPFAM" id="SSF47819">
    <property type="entry name" value="HRDC-like"/>
    <property type="match status" value="1"/>
</dbReference>
<evidence type="ECO:0000313" key="11">
    <source>
        <dbReference type="EMBL" id="GAV48023.1"/>
    </source>
</evidence>
<keyword evidence="3" id="KW-0540">Nuclease</keyword>
<dbReference type="GO" id="GO:0071035">
    <property type="term" value="P:nuclear polyadenylation-dependent rRNA catabolic process"/>
    <property type="evidence" value="ECO:0007669"/>
    <property type="project" value="TreeGrafter"/>
</dbReference>
<evidence type="ECO:0000313" key="12">
    <source>
        <dbReference type="Proteomes" id="UP000187013"/>
    </source>
</evidence>
<keyword evidence="6" id="KW-0269">Exonuclease</keyword>
<evidence type="ECO:0000256" key="6">
    <source>
        <dbReference type="ARBA" id="ARBA00022839"/>
    </source>
</evidence>
<keyword evidence="7" id="KW-0539">Nucleus</keyword>
<dbReference type="InterPro" id="IPR036397">
    <property type="entry name" value="RNaseH_sf"/>
</dbReference>
<dbReference type="InterPro" id="IPR049559">
    <property type="entry name" value="Rrp6p-like_exo"/>
</dbReference>
<dbReference type="SUPFAM" id="SSF53098">
    <property type="entry name" value="Ribonuclease H-like"/>
    <property type="match status" value="1"/>
</dbReference>
<evidence type="ECO:0000256" key="9">
    <source>
        <dbReference type="SAM" id="MobiDB-lite"/>
    </source>
</evidence>
<dbReference type="InterPro" id="IPR044876">
    <property type="entry name" value="HRDC_dom_sf"/>
</dbReference>
<evidence type="ECO:0000256" key="7">
    <source>
        <dbReference type="ARBA" id="ARBA00023242"/>
    </source>
</evidence>
<feature type="region of interest" description="Disordered" evidence="9">
    <location>
        <begin position="616"/>
        <end position="741"/>
    </location>
</feature>
<dbReference type="CDD" id="cd06147">
    <property type="entry name" value="Rrp6p_like_exo"/>
    <property type="match status" value="1"/>
</dbReference>
<dbReference type="PANTHER" id="PTHR12124">
    <property type="entry name" value="POLYMYOSITIS/SCLERODERMA AUTOANTIGEN-RELATED"/>
    <property type="match status" value="1"/>
</dbReference>
<dbReference type="GO" id="GO:0000166">
    <property type="term" value="F:nucleotide binding"/>
    <property type="evidence" value="ECO:0007669"/>
    <property type="project" value="InterPro"/>
</dbReference>
<dbReference type="AlphaFoldDB" id="A0A1Q2ZXL7"/>
<dbReference type="GO" id="GO:0000467">
    <property type="term" value="P:exonucleolytic trimming to generate mature 3'-end of 5.8S rRNA from tricistronic rRNA transcript (SSU-rRNA, 5.8S rRNA, LSU-rRNA)"/>
    <property type="evidence" value="ECO:0007669"/>
    <property type="project" value="InterPro"/>
</dbReference>
<evidence type="ECO:0000256" key="5">
    <source>
        <dbReference type="ARBA" id="ARBA00022835"/>
    </source>
</evidence>
<feature type="compositionally biased region" description="Basic and acidic residues" evidence="9">
    <location>
        <begin position="687"/>
        <end position="702"/>
    </location>
</feature>
<evidence type="ECO:0000256" key="1">
    <source>
        <dbReference type="ARBA" id="ARBA00004123"/>
    </source>
</evidence>
<dbReference type="GO" id="GO:0000175">
    <property type="term" value="F:3'-5'-RNA exonuclease activity"/>
    <property type="evidence" value="ECO:0007669"/>
    <property type="project" value="InterPro"/>
</dbReference>
<comment type="similarity">
    <text evidence="8">Belongs to the exosome component 10/RRP6 family.</text>
</comment>
<proteinExistence type="inferred from homology"/>
<protein>
    <recommendedName>
        <fullName evidence="10">HRDC domain-containing protein</fullName>
    </recommendedName>
</protein>
<dbReference type="eggNOG" id="KOG2206">
    <property type="taxonomic scope" value="Eukaryota"/>
</dbReference>
<feature type="domain" description="HRDC" evidence="10">
    <location>
        <begin position="434"/>
        <end position="514"/>
    </location>
</feature>
<dbReference type="GO" id="GO:0071044">
    <property type="term" value="P:histone mRNA catabolic process"/>
    <property type="evidence" value="ECO:0007669"/>
    <property type="project" value="TreeGrafter"/>
</dbReference>
<dbReference type="GO" id="GO:0071037">
    <property type="term" value="P:nuclear polyadenylation-dependent snRNA catabolic process"/>
    <property type="evidence" value="ECO:0007669"/>
    <property type="project" value="TreeGrafter"/>
</dbReference>
<dbReference type="InterPro" id="IPR045092">
    <property type="entry name" value="Rrp6-like"/>
</dbReference>
<dbReference type="SMART" id="SM00341">
    <property type="entry name" value="HRDC"/>
    <property type="match status" value="1"/>
</dbReference>
<sequence>MAEESNEQLLPKVVGTVRTAAALAAQDVDFYRSLDKGVAKSLDKTSNELVSMINSTLLCIDQNSRLLEGGKEKLEDSRKDFSNLMDNLFEKSDRSLDILRGRAPDRKGAALMYLDDAARSDMIPAKRILKPQVRFQRPIDNTETHPFKPLLENKPHALRPLSDCVRLVQADEDIPEHYPQPYEYEIENQEYNESILKIAEPIPSKPWDGSEPVWVDNKESLDSMLQDLKKSTEIAVDLEHHDYRSYYGIVCLMQVSTRQTDYLVDTLALRDDLVVLNEVFANPLIVKVFHGAFMDIIWLQRDLGLYIVSLFDTYHASRALGFPRHSLAYLLETFASFKTSKKYQLADWRVRPLSKAMSAYARADTHFLLNIYDQLRNKLIIENKLAGVLAESRNVAKRSFQYSKYRPKVPNSSVYSPVDRADGWKVLMNQYNIPLEKEILVKNLYEWRDTIARRDDESPRYVMPNQLLAYLVDYTPLDPTGVISVSPTVTDHVRTNAKALANLIVKSLQQIADAGSDIKVESVQHKDQHDLSQVLTVGQIESQVSQFHDLSKAFKGLSQGTNSSNSSSSIIFGNILHAPCGFVGYGRSLKKPVTDKQIEKRKLELSEALEFIDAETATTIQEEDRGSELTHEPADDKKVSENDESKKEEAKETEPEEDKNEIITLKKVKDRGKKSKRSNESEPEEPIDYKKSKKILETEKKSKSTKKRAFDPYAASNDAGNAPKPKKKRRMARGKSASFKR</sequence>
<dbReference type="Pfam" id="PF00570">
    <property type="entry name" value="HRDC"/>
    <property type="match status" value="1"/>
</dbReference>
<dbReference type="Gene3D" id="3.30.420.10">
    <property type="entry name" value="Ribonuclease H-like superfamily/Ribonuclease H"/>
    <property type="match status" value="1"/>
</dbReference>
<keyword evidence="4" id="KW-0378">Hydrolase</keyword>
<dbReference type="GO" id="GO:0003727">
    <property type="term" value="F:single-stranded RNA binding"/>
    <property type="evidence" value="ECO:0007669"/>
    <property type="project" value="TreeGrafter"/>
</dbReference>
<dbReference type="Proteomes" id="UP000187013">
    <property type="component" value="Unassembled WGS sequence"/>
</dbReference>
<evidence type="ECO:0000256" key="4">
    <source>
        <dbReference type="ARBA" id="ARBA00022801"/>
    </source>
</evidence>
<dbReference type="PROSITE" id="PS50967">
    <property type="entry name" value="HRDC"/>
    <property type="match status" value="1"/>
</dbReference>
<dbReference type="GO" id="GO:0005730">
    <property type="term" value="C:nucleolus"/>
    <property type="evidence" value="ECO:0007669"/>
    <property type="project" value="TreeGrafter"/>
</dbReference>
<dbReference type="Pfam" id="PF01612">
    <property type="entry name" value="DNA_pol_A_exo1"/>
    <property type="match status" value="1"/>
</dbReference>
<dbReference type="GO" id="GO:0071039">
    <property type="term" value="P:nuclear polyadenylation-dependent CUT catabolic process"/>
    <property type="evidence" value="ECO:0007669"/>
    <property type="project" value="TreeGrafter"/>
</dbReference>
<feature type="compositionally biased region" description="Basic residues" evidence="9">
    <location>
        <begin position="724"/>
        <end position="741"/>
    </location>
</feature>
<dbReference type="PANTHER" id="PTHR12124:SF47">
    <property type="entry name" value="EXOSOME COMPONENT 10"/>
    <property type="match status" value="1"/>
</dbReference>
<feature type="compositionally biased region" description="Basic residues" evidence="9">
    <location>
        <begin position="666"/>
        <end position="676"/>
    </location>
</feature>
<dbReference type="GO" id="GO:0000176">
    <property type="term" value="C:nuclear exosome (RNase complex)"/>
    <property type="evidence" value="ECO:0007669"/>
    <property type="project" value="InterPro"/>
</dbReference>
<dbReference type="InterPro" id="IPR002562">
    <property type="entry name" value="3'-5'_exonuclease_dom"/>
</dbReference>